<dbReference type="Gene3D" id="3.40.50.2020">
    <property type="match status" value="1"/>
</dbReference>
<dbReference type="SUPFAM" id="SSF53271">
    <property type="entry name" value="PRTase-like"/>
    <property type="match status" value="1"/>
</dbReference>
<comment type="caution">
    <text evidence="2">The sequence shown here is derived from an EMBL/GenBank/DDBJ whole genome shotgun (WGS) entry which is preliminary data.</text>
</comment>
<accession>A0A9X7I9D1</accession>
<comment type="similarity">
    <text evidence="1">Belongs to the ComF/GntX family.</text>
</comment>
<dbReference type="EMBL" id="PNGY01000001">
    <property type="protein sequence ID" value="PMC54905.1"/>
    <property type="molecule type" value="Genomic_DNA"/>
</dbReference>
<dbReference type="RefSeq" id="WP_102155267.1">
    <property type="nucleotide sequence ID" value="NZ_JBLLQO010000006.1"/>
</dbReference>
<gene>
    <name evidence="2" type="ORF">CJ213_01870</name>
</gene>
<evidence type="ECO:0000256" key="1">
    <source>
        <dbReference type="ARBA" id="ARBA00008007"/>
    </source>
</evidence>
<dbReference type="InterPro" id="IPR051910">
    <property type="entry name" value="ComF/GntX_DNA_util-trans"/>
</dbReference>
<dbReference type="InterPro" id="IPR000836">
    <property type="entry name" value="PRTase_dom"/>
</dbReference>
<reference evidence="2 3" key="1">
    <citation type="submission" date="2017-09" db="EMBL/GenBank/DDBJ databases">
        <title>Bacterial strain isolated from the female urinary microbiota.</title>
        <authorList>
            <person name="Thomas-White K."/>
            <person name="Kumar N."/>
            <person name="Forster S."/>
            <person name="Putonti C."/>
            <person name="Lawley T."/>
            <person name="Wolfe A.J."/>
        </authorList>
    </citation>
    <scope>NUCLEOTIDE SEQUENCE [LARGE SCALE GENOMIC DNA]</scope>
    <source>
        <strain evidence="2 3">UMB0411</strain>
    </source>
</reference>
<name>A0A9X7I9D1_9BIFI</name>
<proteinExistence type="inferred from homology"/>
<dbReference type="AlphaFoldDB" id="A0A9X7I9D1"/>
<dbReference type="Proteomes" id="UP000235293">
    <property type="component" value="Unassembled WGS sequence"/>
</dbReference>
<dbReference type="CDD" id="cd06223">
    <property type="entry name" value="PRTases_typeI"/>
    <property type="match status" value="1"/>
</dbReference>
<protein>
    <submittedName>
        <fullName evidence="2">ComF family protein</fullName>
    </submittedName>
</protein>
<dbReference type="PANTHER" id="PTHR47505:SF1">
    <property type="entry name" value="DNA UTILIZATION PROTEIN YHGH"/>
    <property type="match status" value="1"/>
</dbReference>
<sequence length="297" mass="33433">MVGRRKVINHQNKKKYRSVTSHGGLACHASVPCGVCENKDVDFINWRFASWKNVAIALFNLFLPRACAGCDTPDYILCENCKKALQCWKRAPFARTVCGYRYACGSYSTVVRRSILLWKDHFDIACDKIFGELIGDLVVEVISKFLRSHSCYISEKPIFVIPVPSSKHSSRHRGRKHMLPVANCVAKRLCNSGIRAYVLDIVSMDARITAKSVQTSGFRGRSNRISKAFSIDFKELRKQKFENQREYKAIVLDDIVTTGSTMNSCVSTLQNSGITVLACFSLACVCNKDNRTANYKC</sequence>
<organism evidence="2 3">
    <name type="scientific">Gardnerella swidsinskii</name>
    <dbReference type="NCBI Taxonomy" id="2792979"/>
    <lineage>
        <taxon>Bacteria</taxon>
        <taxon>Bacillati</taxon>
        <taxon>Actinomycetota</taxon>
        <taxon>Actinomycetes</taxon>
        <taxon>Bifidobacteriales</taxon>
        <taxon>Bifidobacteriaceae</taxon>
        <taxon>Gardnerella</taxon>
    </lineage>
</organism>
<evidence type="ECO:0000313" key="3">
    <source>
        <dbReference type="Proteomes" id="UP000235293"/>
    </source>
</evidence>
<dbReference type="PANTHER" id="PTHR47505">
    <property type="entry name" value="DNA UTILIZATION PROTEIN YHGH"/>
    <property type="match status" value="1"/>
</dbReference>
<evidence type="ECO:0000313" key="2">
    <source>
        <dbReference type="EMBL" id="PMC54905.1"/>
    </source>
</evidence>
<dbReference type="InterPro" id="IPR029057">
    <property type="entry name" value="PRTase-like"/>
</dbReference>